<dbReference type="Pfam" id="PF13557">
    <property type="entry name" value="Phenol_MetA_deg"/>
    <property type="match status" value="1"/>
</dbReference>
<comment type="caution">
    <text evidence="2">The sequence shown here is derived from an EMBL/GenBank/DDBJ whole genome shotgun (WGS) entry which is preliminary data.</text>
</comment>
<dbReference type="Proteomes" id="UP001257277">
    <property type="component" value="Unassembled WGS sequence"/>
</dbReference>
<proteinExistence type="predicted"/>
<evidence type="ECO:0000313" key="2">
    <source>
        <dbReference type="EMBL" id="MDT7833353.1"/>
    </source>
</evidence>
<evidence type="ECO:0000313" key="3">
    <source>
        <dbReference type="Proteomes" id="UP001257277"/>
    </source>
</evidence>
<dbReference type="InterPro" id="IPR025737">
    <property type="entry name" value="FApF"/>
</dbReference>
<accession>A0ABU3LIN9</accession>
<keyword evidence="3" id="KW-1185">Reference proteome</keyword>
<sequence>MKLLFSTKQIALIIFLCSIGFIDTMHAQYTEVINSNRPGFSESPYSVGTGVYQFESNFFFRNTSIEPTFSRPQSFGVNFAFRTSFFFERLELNLTGSYQRDKVAFKNIFTSHYFESGFSEFTVGAKYLVYQQEYKDKSKEIRSWKKRNAFDWKRAIPSVAVYAGVNPDMLSEGYKIGQFSPKAGILLQNDFSESFNLITNVFYDKIGTDFSELSYIITATISLSDRWSTFFENQGASNKFVSKGNVGTGLAFLYSKDLQFNSSLRLITEGKATGFYGSFGISYRLDRHKDKLISDGNTDELPEGKETRYAKKNRKGFFGRMFGKVTGIFKKKDKSNKTTGKKGENETRKKPRRVRKKKTKVKPVKKKKDDSKEEDNNE</sequence>
<feature type="compositionally biased region" description="Basic residues" evidence="1">
    <location>
        <begin position="349"/>
        <end position="366"/>
    </location>
</feature>
<feature type="region of interest" description="Disordered" evidence="1">
    <location>
        <begin position="330"/>
        <end position="378"/>
    </location>
</feature>
<name>A0ABU3LIN9_9FLAO</name>
<dbReference type="EMBL" id="JAVTTO010000005">
    <property type="protein sequence ID" value="MDT7833353.1"/>
    <property type="molecule type" value="Genomic_DNA"/>
</dbReference>
<gene>
    <name evidence="2" type="ORF">RQM59_13265</name>
</gene>
<reference evidence="2 3" key="1">
    <citation type="submission" date="2023-09" db="EMBL/GenBank/DDBJ databases">
        <title>Novel taxa isolated from Blanes Bay.</title>
        <authorList>
            <person name="Rey-Velasco X."/>
            <person name="Lucena T."/>
        </authorList>
    </citation>
    <scope>NUCLEOTIDE SEQUENCE [LARGE SCALE GENOMIC DNA]</scope>
    <source>
        <strain evidence="2 3">S356</strain>
    </source>
</reference>
<organism evidence="2 3">
    <name type="scientific">Asprobacillus argus</name>
    <dbReference type="NCBI Taxonomy" id="3076534"/>
    <lineage>
        <taxon>Bacteria</taxon>
        <taxon>Pseudomonadati</taxon>
        <taxon>Bacteroidota</taxon>
        <taxon>Flavobacteriia</taxon>
        <taxon>Flavobacteriales</taxon>
        <taxon>Flavobacteriaceae</taxon>
        <taxon>Asprobacillus</taxon>
    </lineage>
</organism>
<protein>
    <submittedName>
        <fullName evidence="2">Transporter</fullName>
    </submittedName>
</protein>
<evidence type="ECO:0000256" key="1">
    <source>
        <dbReference type="SAM" id="MobiDB-lite"/>
    </source>
</evidence>
<dbReference type="RefSeq" id="WP_349242604.1">
    <property type="nucleotide sequence ID" value="NZ_JAVTTO010000005.1"/>
</dbReference>